<proteinExistence type="predicted"/>
<dbReference type="Proteomes" id="UP000682733">
    <property type="component" value="Unassembled WGS sequence"/>
</dbReference>
<protein>
    <submittedName>
        <fullName evidence="1">Uncharacterized protein</fullName>
    </submittedName>
</protein>
<comment type="caution">
    <text evidence="1">The sequence shown here is derived from an EMBL/GenBank/DDBJ whole genome shotgun (WGS) entry which is preliminary data.</text>
</comment>
<gene>
    <name evidence="1" type="ORF">OVA965_LOCUS45094</name>
    <name evidence="2" type="ORF">TMI583_LOCUS48285</name>
</gene>
<dbReference type="EMBL" id="CAJOBA010097722">
    <property type="protein sequence ID" value="CAF4509247.1"/>
    <property type="molecule type" value="Genomic_DNA"/>
</dbReference>
<feature type="non-terminal residue" evidence="1">
    <location>
        <position position="1"/>
    </location>
</feature>
<evidence type="ECO:0000313" key="1">
    <source>
        <dbReference type="EMBL" id="CAF1656425.1"/>
    </source>
</evidence>
<name>A0A8S2G8M5_9BILA</name>
<dbReference type="EMBL" id="CAJNOK010068202">
    <property type="protein sequence ID" value="CAF1656425.1"/>
    <property type="molecule type" value="Genomic_DNA"/>
</dbReference>
<sequence length="89" mass="10627">NFNKYNDIEDDFIDYFRSEYNKKPKEQQQVSFQVVQFIKEEPILADNLLGLISIHDNDHSANGELTLELQVYVQCTNRTKFTREIYHLL</sequence>
<evidence type="ECO:0000313" key="3">
    <source>
        <dbReference type="Proteomes" id="UP000677228"/>
    </source>
</evidence>
<reference evidence="1" key="1">
    <citation type="submission" date="2021-02" db="EMBL/GenBank/DDBJ databases">
        <authorList>
            <person name="Nowell W R."/>
        </authorList>
    </citation>
    <scope>NUCLEOTIDE SEQUENCE</scope>
</reference>
<accession>A0A8S2G8M5</accession>
<dbReference type="Proteomes" id="UP000677228">
    <property type="component" value="Unassembled WGS sequence"/>
</dbReference>
<dbReference type="AlphaFoldDB" id="A0A8S2G8M5"/>
<organism evidence="1 3">
    <name type="scientific">Didymodactylos carnosus</name>
    <dbReference type="NCBI Taxonomy" id="1234261"/>
    <lineage>
        <taxon>Eukaryota</taxon>
        <taxon>Metazoa</taxon>
        <taxon>Spiralia</taxon>
        <taxon>Gnathifera</taxon>
        <taxon>Rotifera</taxon>
        <taxon>Eurotatoria</taxon>
        <taxon>Bdelloidea</taxon>
        <taxon>Philodinida</taxon>
        <taxon>Philodinidae</taxon>
        <taxon>Didymodactylos</taxon>
    </lineage>
</organism>
<evidence type="ECO:0000313" key="2">
    <source>
        <dbReference type="EMBL" id="CAF4509247.1"/>
    </source>
</evidence>